<dbReference type="Proteomes" id="UP000006911">
    <property type="component" value="Unassembled WGS sequence"/>
</dbReference>
<sequence length="150" mass="16108">MFGEGYSAEDKGSLKLGRDVEARHASLNHGTAIDSRRAEVDLPEAIKFGKATWGLSSRQLQLKAIGDSTGTGLFWLLTRGDQNAPAEAGPWLVFLAYYFALLPSIGGGSRIRSISLLRRWANGALSPDAGLRISVGLRRLSVLTSLLGLI</sequence>
<dbReference type="InParanoid" id="D5G5D2"/>
<keyword evidence="2" id="KW-1185">Reference proteome</keyword>
<dbReference type="EMBL" id="FN429998">
    <property type="protein sequence ID" value="CAZ79725.1"/>
    <property type="molecule type" value="Genomic_DNA"/>
</dbReference>
<dbReference type="AlphaFoldDB" id="D5G5D2"/>
<organism evidence="1 2">
    <name type="scientific">Tuber melanosporum (strain Mel28)</name>
    <name type="common">Perigord black truffle</name>
    <dbReference type="NCBI Taxonomy" id="656061"/>
    <lineage>
        <taxon>Eukaryota</taxon>
        <taxon>Fungi</taxon>
        <taxon>Dikarya</taxon>
        <taxon>Ascomycota</taxon>
        <taxon>Pezizomycotina</taxon>
        <taxon>Pezizomycetes</taxon>
        <taxon>Pezizales</taxon>
        <taxon>Tuberaceae</taxon>
        <taxon>Tuber</taxon>
    </lineage>
</organism>
<dbReference type="GeneID" id="9188144"/>
<dbReference type="RefSeq" id="XP_002835568.1">
    <property type="nucleotide sequence ID" value="XM_002835522.1"/>
</dbReference>
<name>D5G5D2_TUBMM</name>
<gene>
    <name evidence="1" type="ORF">GSTUM_00004276001</name>
</gene>
<evidence type="ECO:0000313" key="1">
    <source>
        <dbReference type="EMBL" id="CAZ79725.1"/>
    </source>
</evidence>
<dbReference type="KEGG" id="tml:GSTUM_00004276001"/>
<proteinExistence type="predicted"/>
<dbReference type="HOGENOM" id="CLU_1741893_0_0_1"/>
<accession>D5G5D2</accession>
<reference evidence="1 2" key="1">
    <citation type="journal article" date="2010" name="Nature">
        <title>Perigord black truffle genome uncovers evolutionary origins and mechanisms of symbiosis.</title>
        <authorList>
            <person name="Martin F."/>
            <person name="Kohler A."/>
            <person name="Murat C."/>
            <person name="Balestrini R."/>
            <person name="Coutinho P.M."/>
            <person name="Jaillon O."/>
            <person name="Montanini B."/>
            <person name="Morin E."/>
            <person name="Noel B."/>
            <person name="Percudani R."/>
            <person name="Porcel B."/>
            <person name="Rubini A."/>
            <person name="Amicucci A."/>
            <person name="Amselem J."/>
            <person name="Anthouard V."/>
            <person name="Arcioni S."/>
            <person name="Artiguenave F."/>
            <person name="Aury J.M."/>
            <person name="Ballario P."/>
            <person name="Bolchi A."/>
            <person name="Brenna A."/>
            <person name="Brun A."/>
            <person name="Buee M."/>
            <person name="Cantarel B."/>
            <person name="Chevalier G."/>
            <person name="Couloux A."/>
            <person name="Da Silva C."/>
            <person name="Denoeud F."/>
            <person name="Duplessis S."/>
            <person name="Ghignone S."/>
            <person name="Hilselberger B."/>
            <person name="Iotti M."/>
            <person name="Marcais B."/>
            <person name="Mello A."/>
            <person name="Miranda M."/>
            <person name="Pacioni G."/>
            <person name="Quesneville H."/>
            <person name="Riccioni C."/>
            <person name="Ruotolo R."/>
            <person name="Splivallo R."/>
            <person name="Stocchi V."/>
            <person name="Tisserant E."/>
            <person name="Viscomi A.R."/>
            <person name="Zambonelli A."/>
            <person name="Zampieri E."/>
            <person name="Henrissat B."/>
            <person name="Lebrun M.H."/>
            <person name="Paolocci F."/>
            <person name="Bonfante P."/>
            <person name="Ottonello S."/>
            <person name="Wincker P."/>
        </authorList>
    </citation>
    <scope>NUCLEOTIDE SEQUENCE [LARGE SCALE GENOMIC DNA]</scope>
    <source>
        <strain evidence="1 2">Mel28</strain>
    </source>
</reference>
<evidence type="ECO:0000313" key="2">
    <source>
        <dbReference type="Proteomes" id="UP000006911"/>
    </source>
</evidence>
<protein>
    <submittedName>
        <fullName evidence="1">(Perigord truffle) hypothetical protein</fullName>
    </submittedName>
</protein>